<dbReference type="Proteomes" id="UP000237340">
    <property type="component" value="Unassembled WGS sequence"/>
</dbReference>
<organism evidence="2 3">
    <name type="scientific">Cryobacterium zongtaii</name>
    <dbReference type="NCBI Taxonomy" id="1259217"/>
    <lineage>
        <taxon>Bacteria</taxon>
        <taxon>Bacillati</taxon>
        <taxon>Actinomycetota</taxon>
        <taxon>Actinomycetes</taxon>
        <taxon>Micrococcales</taxon>
        <taxon>Microbacteriaceae</taxon>
        <taxon>Cryobacterium</taxon>
    </lineage>
</organism>
<evidence type="ECO:0008006" key="4">
    <source>
        <dbReference type="Google" id="ProtNLM"/>
    </source>
</evidence>
<dbReference type="AlphaFoldDB" id="A0A2S3ZC06"/>
<feature type="compositionally biased region" description="Polar residues" evidence="1">
    <location>
        <begin position="1"/>
        <end position="10"/>
    </location>
</feature>
<dbReference type="Pfam" id="PF11316">
    <property type="entry name" value="Rhamno_transf"/>
    <property type="match status" value="1"/>
</dbReference>
<dbReference type="EMBL" id="PPXD01000023">
    <property type="protein sequence ID" value="POH63427.1"/>
    <property type="molecule type" value="Genomic_DNA"/>
</dbReference>
<evidence type="ECO:0000313" key="2">
    <source>
        <dbReference type="EMBL" id="POH63427.1"/>
    </source>
</evidence>
<reference evidence="2 3" key="1">
    <citation type="submission" date="2018-01" db="EMBL/GenBank/DDBJ databases">
        <title>Cryobacterium sp. nov., from glaciers in China.</title>
        <authorList>
            <person name="Liu Q."/>
            <person name="Xin Y.-H."/>
        </authorList>
    </citation>
    <scope>NUCLEOTIDE SEQUENCE [LARGE SCALE GENOMIC DNA]</scope>
    <source>
        <strain evidence="2 3">TMN-42</strain>
    </source>
</reference>
<feature type="region of interest" description="Disordered" evidence="1">
    <location>
        <begin position="1"/>
        <end position="20"/>
    </location>
</feature>
<proteinExistence type="predicted"/>
<comment type="caution">
    <text evidence="2">The sequence shown here is derived from an EMBL/GenBank/DDBJ whole genome shotgun (WGS) entry which is preliminary data.</text>
</comment>
<name>A0A2S3ZC06_9MICO</name>
<sequence length="304" mass="33984">MTAKRGQNATRLDDPATAPPTVDHVLITRFNLPTPGPEGRVRQREGWLTGRADLFEKYCLPSVRAQTNQNFRWLVYLDPDSPEWLVQRLAPFVRDQVFEPIYRAEVTPAIILDDIRAGRTTPSADLLTTNLDNDDGLAADFVDRLQRIPPRGPRSALYLASGLILGPDGLFLRVDKLNAFCSVRETWNDPVTCWADWHTLLPRSMPSVTVSGPPAWLQVVHGSNVSNRVRGRLVASNGYAALFPTLPTDLDQPTRTDLLRDRLLSGPARLLRESSRAAVKSTLLFLVGKRGVDRIKEWRSGTTE</sequence>
<keyword evidence="3" id="KW-1185">Reference proteome</keyword>
<evidence type="ECO:0000256" key="1">
    <source>
        <dbReference type="SAM" id="MobiDB-lite"/>
    </source>
</evidence>
<gene>
    <name evidence="2" type="ORF">C3B61_14620</name>
</gene>
<protein>
    <recommendedName>
        <fullName evidence="4">Rhamnosyl transferase</fullName>
    </recommendedName>
</protein>
<accession>A0A2S3ZC06</accession>
<dbReference type="RefSeq" id="WP_103461336.1">
    <property type="nucleotide sequence ID" value="NZ_PPXD01000023.1"/>
</dbReference>
<dbReference type="InterPro" id="IPR021466">
    <property type="entry name" value="Put_rhamnosyl_transferase"/>
</dbReference>
<evidence type="ECO:0000313" key="3">
    <source>
        <dbReference type="Proteomes" id="UP000237340"/>
    </source>
</evidence>